<dbReference type="Pfam" id="PF00806">
    <property type="entry name" value="PUF"/>
    <property type="match status" value="8"/>
</dbReference>
<dbReference type="InterPro" id="IPR001313">
    <property type="entry name" value="Pumilio_RNA-bd_rpt"/>
</dbReference>
<feature type="repeat" description="Pumilio" evidence="2">
    <location>
        <begin position="675"/>
        <end position="710"/>
    </location>
</feature>
<gene>
    <name evidence="6" type="primary">PUM2</name>
</gene>
<sequence>MNHDFQALALESRGMGEAAGNLLGFPSLPVSLSPVFSSFPDSFCLPKSFGNLMIQQKMDKKAYFLGMMNGERLHGELLVSYWYHSMSQPIMVQRRSGQGFHGNSEVNAILSPRSESGGLGVSMVEYVLSSSPADKLDSRFRKGTFGTRDAETDGPEKGDQKGKASPFEEDQNRDLKQGDDDDSKINGRGLPNGMDADCKDFNRTPGSRQASPTEVVERLGPNTNPSEGLGPLPNPTANKPLVEEFSNPETQNLDAMEQVGLDSLQFDYPGNQVPMDSSGATVGLFDYNPQQQLFQRTNALTVQQLTAAQQQQYALAAAQQPHIAGVFSAGLAPAAFVPNPYIISAAPPGTDPYTAAGLAAAATLAGPAVVPPQYYGVPWGVYPANLFQQQAAAAANNTANQQAASQAQPGQQQVLRAGAGQRPLTPNQGQQGQQAESLAAANPTLAFGQGLATGMPGYQVLAPTAYYDQTGALVVGPGARTGLGAPVRLMAPTPVLISSAAAQAAAAAAAGGTANSLTGSTNGLFRPIGTQPPQQQQQQQPPSTNLQSNSFYGSTSLTSSSQSSSLFSHGPGQPGSTSLGFGSSSSLGAAIGSALSGFGSSGGLTNGSGRYISAAPGAEAKYRSASSTSSLFSSSSQLFPPSRLRYNRSDIMPSGRSRLLEDFRNNRFPNLQLRDLIGHIVEFSQDQHGSRFIQQKLERATPAERQMVFNEILQAAYQLMTDVFGNYVIQKFFEFGSLDQKLALATRIRGHVLPLALQMYGCRVIQKALESISSDQQSEMVKELDGHVLKCVKDQNGNHVVQKCIECVQPQSLQFIIDAFKGQVFVLSTHPYGCRVIQRILEHCTAEQTLPILEELHQHTEQLVQDQYGNYVIQHVLEHGRPEDKSKIVSEIRGKVLALSQHKFASNVVEKCVTHASRAERALLIDEVCCQNDGAHSALYTMMKDQYANYVVQKMIDMAEPAQRKIIMHKIRPHITTLRKYTYGKHILAKLEKYYLKNSPDLGPIGGPPNGML</sequence>
<proteinExistence type="predicted"/>
<reference evidence="6" key="1">
    <citation type="submission" date="2025-08" db="UniProtKB">
        <authorList>
            <consortium name="RefSeq"/>
        </authorList>
    </citation>
    <scope>IDENTIFICATION</scope>
    <source>
        <tissue evidence="6">Blood</tissue>
    </source>
</reference>
<feature type="repeat" description="Pumilio" evidence="2">
    <location>
        <begin position="783"/>
        <end position="818"/>
    </location>
</feature>
<keyword evidence="5" id="KW-1185">Reference proteome</keyword>
<evidence type="ECO:0000256" key="3">
    <source>
        <dbReference type="SAM" id="MobiDB-lite"/>
    </source>
</evidence>
<organism evidence="5 6">
    <name type="scientific">Acinonyx jubatus</name>
    <name type="common">Cheetah</name>
    <dbReference type="NCBI Taxonomy" id="32536"/>
    <lineage>
        <taxon>Eukaryota</taxon>
        <taxon>Metazoa</taxon>
        <taxon>Chordata</taxon>
        <taxon>Craniata</taxon>
        <taxon>Vertebrata</taxon>
        <taxon>Euteleostomi</taxon>
        <taxon>Mammalia</taxon>
        <taxon>Eutheria</taxon>
        <taxon>Laurasiatheria</taxon>
        <taxon>Carnivora</taxon>
        <taxon>Feliformia</taxon>
        <taxon>Felidae</taxon>
        <taxon>Felinae</taxon>
        <taxon>Acinonyx</taxon>
    </lineage>
</organism>
<dbReference type="PANTHER" id="PTHR12537:SF52">
    <property type="entry name" value="PUMILIO HOMOLOG 2"/>
    <property type="match status" value="1"/>
</dbReference>
<feature type="domain" description="PUM-HD" evidence="4">
    <location>
        <begin position="655"/>
        <end position="995"/>
    </location>
</feature>
<feature type="repeat" description="Pumilio" evidence="2">
    <location>
        <begin position="855"/>
        <end position="890"/>
    </location>
</feature>
<dbReference type="InterPro" id="IPR016024">
    <property type="entry name" value="ARM-type_fold"/>
</dbReference>
<dbReference type="PROSITE" id="PS50303">
    <property type="entry name" value="PUM_HD"/>
    <property type="match status" value="1"/>
</dbReference>
<keyword evidence="1" id="KW-0677">Repeat</keyword>
<dbReference type="RefSeq" id="XP_053057177.1">
    <property type="nucleotide sequence ID" value="XM_053201202.1"/>
</dbReference>
<name>A0ABM3NCM6_ACIJB</name>
<accession>A0ABM3NCM6</accession>
<evidence type="ECO:0000256" key="2">
    <source>
        <dbReference type="PROSITE-ProRule" id="PRU00317"/>
    </source>
</evidence>
<feature type="repeat" description="Pumilio" evidence="2">
    <location>
        <begin position="891"/>
        <end position="926"/>
    </location>
</feature>
<dbReference type="InterPro" id="IPR033133">
    <property type="entry name" value="PUM-HD"/>
</dbReference>
<feature type="repeat" description="Pumilio" evidence="2">
    <location>
        <begin position="819"/>
        <end position="854"/>
    </location>
</feature>
<dbReference type="Gene3D" id="1.25.10.10">
    <property type="entry name" value="Leucine-rich Repeat Variant"/>
    <property type="match status" value="1"/>
</dbReference>
<dbReference type="SMART" id="SM00025">
    <property type="entry name" value="Pumilio"/>
    <property type="match status" value="8"/>
</dbReference>
<feature type="compositionally biased region" description="Basic and acidic residues" evidence="3">
    <location>
        <begin position="148"/>
        <end position="162"/>
    </location>
</feature>
<evidence type="ECO:0000259" key="4">
    <source>
        <dbReference type="PROSITE" id="PS50303"/>
    </source>
</evidence>
<feature type="repeat" description="Pumilio" evidence="2">
    <location>
        <begin position="711"/>
        <end position="746"/>
    </location>
</feature>
<dbReference type="PROSITE" id="PS50302">
    <property type="entry name" value="PUM"/>
    <property type="match status" value="8"/>
</dbReference>
<dbReference type="SUPFAM" id="SSF48371">
    <property type="entry name" value="ARM repeat"/>
    <property type="match status" value="1"/>
</dbReference>
<feature type="repeat" description="Pumilio" evidence="2">
    <location>
        <begin position="747"/>
        <end position="782"/>
    </location>
</feature>
<feature type="compositionally biased region" description="Low complexity" evidence="3">
    <location>
        <begin position="531"/>
        <end position="557"/>
    </location>
</feature>
<feature type="repeat" description="Pumilio" evidence="2">
    <location>
        <begin position="934"/>
        <end position="969"/>
    </location>
</feature>
<protein>
    <submittedName>
        <fullName evidence="6">Pumilio homolog 2 isoform X8</fullName>
    </submittedName>
</protein>
<evidence type="ECO:0000313" key="5">
    <source>
        <dbReference type="Proteomes" id="UP001652583"/>
    </source>
</evidence>
<dbReference type="GeneID" id="106976433"/>
<dbReference type="InterPro" id="IPR033712">
    <property type="entry name" value="Pumilio_RNA-bd"/>
</dbReference>
<dbReference type="InterPro" id="IPR011989">
    <property type="entry name" value="ARM-like"/>
</dbReference>
<evidence type="ECO:0000313" key="6">
    <source>
        <dbReference type="RefSeq" id="XP_053057177.1"/>
    </source>
</evidence>
<evidence type="ECO:0000256" key="1">
    <source>
        <dbReference type="ARBA" id="ARBA00022737"/>
    </source>
</evidence>
<dbReference type="PANTHER" id="PTHR12537">
    <property type="entry name" value="RNA BINDING PROTEIN PUMILIO-RELATED"/>
    <property type="match status" value="1"/>
</dbReference>
<feature type="region of interest" description="Disordered" evidence="3">
    <location>
        <begin position="137"/>
        <end position="233"/>
    </location>
</feature>
<feature type="region of interest" description="Disordered" evidence="3">
    <location>
        <begin position="518"/>
        <end position="557"/>
    </location>
</feature>
<dbReference type="CDD" id="cd07920">
    <property type="entry name" value="Pumilio"/>
    <property type="match status" value="1"/>
</dbReference>
<dbReference type="Proteomes" id="UP001652583">
    <property type="component" value="Chromosome A3"/>
</dbReference>